<dbReference type="RefSeq" id="WP_084355035.1">
    <property type="nucleotide sequence ID" value="NZ_FWYD01000033.1"/>
</dbReference>
<dbReference type="Pfam" id="PF03567">
    <property type="entry name" value="Sulfotransfer_2"/>
    <property type="match status" value="1"/>
</dbReference>
<keyword evidence="1" id="KW-0808">Transferase</keyword>
<evidence type="ECO:0000313" key="2">
    <source>
        <dbReference type="Proteomes" id="UP000192330"/>
    </source>
</evidence>
<dbReference type="SUPFAM" id="SSF52540">
    <property type="entry name" value="P-loop containing nucleoside triphosphate hydrolases"/>
    <property type="match status" value="1"/>
</dbReference>
<dbReference type="EMBL" id="FWYD01000033">
    <property type="protein sequence ID" value="SMD10726.1"/>
    <property type="molecule type" value="Genomic_DNA"/>
</dbReference>
<dbReference type="Proteomes" id="UP000192330">
    <property type="component" value="Unassembled WGS sequence"/>
</dbReference>
<gene>
    <name evidence="1" type="ORF">SAMN06295998_13317</name>
</gene>
<dbReference type="OrthoDB" id="288532at2"/>
<keyword evidence="2" id="KW-1185">Reference proteome</keyword>
<reference evidence="1 2" key="1">
    <citation type="submission" date="2017-04" db="EMBL/GenBank/DDBJ databases">
        <authorList>
            <person name="Afonso C.L."/>
            <person name="Miller P.J."/>
            <person name="Scott M.A."/>
            <person name="Spackman E."/>
            <person name="Goraichik I."/>
            <person name="Dimitrov K.M."/>
            <person name="Suarez D.L."/>
            <person name="Swayne D.E."/>
        </authorList>
    </citation>
    <scope>NUCLEOTIDE SEQUENCE [LARGE SCALE GENOMIC DNA]</scope>
    <source>
        <strain evidence="1 2">CGMCC 1.12644</strain>
    </source>
</reference>
<dbReference type="GO" id="GO:0016020">
    <property type="term" value="C:membrane"/>
    <property type="evidence" value="ECO:0007669"/>
    <property type="project" value="InterPro"/>
</dbReference>
<dbReference type="Gene3D" id="3.40.50.300">
    <property type="entry name" value="P-loop containing nucleotide triphosphate hydrolases"/>
    <property type="match status" value="1"/>
</dbReference>
<accession>A0A1W2EN64</accession>
<proteinExistence type="predicted"/>
<dbReference type="GO" id="GO:0008146">
    <property type="term" value="F:sulfotransferase activity"/>
    <property type="evidence" value="ECO:0007669"/>
    <property type="project" value="InterPro"/>
</dbReference>
<sequence length="263" mass="29469">MFSVSQGQVAQFVKSNSDPETVWFLHHIPKTAGSSLVAEIVLGVGEDNYVNLEGNYSSVDSYIDSLAALTDQAIDLVNGPNAPRILSGHLRAGNIEHLVQSSPQLKMLSFVRHPVSRVVSEYNYCCTPLHPLHKEFMITYPTIYDYIEDPKEMNKIGRMMFGPTPITPKEAVERMVGRYTMIGMQERYPASFLMMSSMLWEPTLPHKQERIGAAKKLPSGDVAQRIADANEIDLALYAHVEKVYEDITPEIWDDLSPARPVST</sequence>
<protein>
    <submittedName>
        <fullName evidence="1">Sulfotransferase family protein</fullName>
    </submittedName>
</protein>
<evidence type="ECO:0000313" key="1">
    <source>
        <dbReference type="EMBL" id="SMD10726.1"/>
    </source>
</evidence>
<dbReference type="AlphaFoldDB" id="A0A1W2EN64"/>
<dbReference type="STRING" id="1387277.SAMN06295998_13317"/>
<organism evidence="1 2">
    <name type="scientific">Primorskyibacter flagellatus</name>
    <dbReference type="NCBI Taxonomy" id="1387277"/>
    <lineage>
        <taxon>Bacteria</taxon>
        <taxon>Pseudomonadati</taxon>
        <taxon>Pseudomonadota</taxon>
        <taxon>Alphaproteobacteria</taxon>
        <taxon>Rhodobacterales</taxon>
        <taxon>Roseobacteraceae</taxon>
        <taxon>Primorskyibacter</taxon>
    </lineage>
</organism>
<name>A0A1W2EN64_9RHOB</name>
<dbReference type="InterPro" id="IPR027417">
    <property type="entry name" value="P-loop_NTPase"/>
</dbReference>
<dbReference type="InterPro" id="IPR005331">
    <property type="entry name" value="Sulfotransferase"/>
</dbReference>